<feature type="domain" description="Aminoglycoside phosphotransferase" evidence="1">
    <location>
        <begin position="244"/>
        <end position="379"/>
    </location>
</feature>
<feature type="domain" description="Aminoglycoside phosphotransferase" evidence="1">
    <location>
        <begin position="27"/>
        <end position="111"/>
    </location>
</feature>
<dbReference type="InterPro" id="IPR011009">
    <property type="entry name" value="Kinase-like_dom_sf"/>
</dbReference>
<gene>
    <name evidence="2" type="ordered locus">Shewmr7_2377</name>
</gene>
<dbReference type="PANTHER" id="PTHR40086:SF1">
    <property type="entry name" value="CELL CYCLE REGULATOR CCRZ"/>
    <property type="match status" value="1"/>
</dbReference>
<dbReference type="EMBL" id="CP000444">
    <property type="protein sequence ID" value="ABI43364.1"/>
    <property type="molecule type" value="Genomic_DNA"/>
</dbReference>
<dbReference type="InterPro" id="IPR002575">
    <property type="entry name" value="Aminoglycoside_PTrfase"/>
</dbReference>
<proteinExistence type="predicted"/>
<sequence>MPPNIGQDKDALLAVLAQAGLTDISQIQPLADGLSNHNYHIETPTAHYVLRENADAADSFCSREQELFYWRHLAKAKLAPELLWVSGDQRYYLSQYIFAQSLPSLPVAHPFAPLMEDVEGSDNLVIEKDITASGTYTLERPEVPREPSMASGHQELSLQNLSLSNLSSKELSWKELSWKELSWKELSWKELESQCCATTFCQGEAHIEAWLQSHADFKGAADKQAWYQSERLALLEALTPNRAHSLLLQLLQQLREQATGPYHISITEQWQEYHTQLLDFAAADMGEAWQSRLAQLLSIQRQIHGWTATLADCLVKPQFCHRDLNPHNLLLKDNQLYCIDFEYTTASHPLCELAVVLATHQLTPAQRHLLVRQYLTGHPGLTSDAIKAIPAAIEMYWVFAVYWALLMAAHTHGERQQEYFDWFDQFWPLISHAS</sequence>
<dbReference type="HOGENOM" id="CLU_778206_0_0_6"/>
<dbReference type="Gene3D" id="3.30.200.20">
    <property type="entry name" value="Phosphorylase Kinase, domain 1"/>
    <property type="match status" value="1"/>
</dbReference>
<dbReference type="AlphaFoldDB" id="Q0HU41"/>
<dbReference type="PANTHER" id="PTHR40086">
    <property type="entry name" value="PHOSPHOTRANSFERASE YTMP-RELATED"/>
    <property type="match status" value="1"/>
</dbReference>
<evidence type="ECO:0000313" key="2">
    <source>
        <dbReference type="EMBL" id="ABI43364.1"/>
    </source>
</evidence>
<reference evidence="2" key="1">
    <citation type="submission" date="2006-08" db="EMBL/GenBank/DDBJ databases">
        <title>Complete sequence of Chromosome1 of Shewanella sp. MR-7.</title>
        <authorList>
            <consortium name="US DOE Joint Genome Institute"/>
            <person name="Copeland A."/>
            <person name="Lucas S."/>
            <person name="Lapidus A."/>
            <person name="Barry K."/>
            <person name="Detter J.C."/>
            <person name="Glavina del Rio T."/>
            <person name="Hammon N."/>
            <person name="Israni S."/>
            <person name="Dalin E."/>
            <person name="Tice H."/>
            <person name="Pitluck S."/>
            <person name="Kiss H."/>
            <person name="Brettin T."/>
            <person name="Bruce D."/>
            <person name="Han C."/>
            <person name="Tapia R."/>
            <person name="Gilna P."/>
            <person name="Schmutz J."/>
            <person name="Larimer F."/>
            <person name="Land M."/>
            <person name="Hauser L."/>
            <person name="Kyrpides N."/>
            <person name="Mikhailova N."/>
            <person name="Nealson K."/>
            <person name="Konstantinidis K."/>
            <person name="Klappenbach J."/>
            <person name="Tiedje J."/>
            <person name="Richardson P."/>
        </authorList>
    </citation>
    <scope>NUCLEOTIDE SEQUENCE</scope>
    <source>
        <strain evidence="2">MR-7</strain>
    </source>
</reference>
<dbReference type="Pfam" id="PF01636">
    <property type="entry name" value="APH"/>
    <property type="match status" value="2"/>
</dbReference>
<dbReference type="KEGG" id="shm:Shewmr7_2377"/>
<accession>Q0HU41</accession>
<protein>
    <submittedName>
        <fullName evidence="2">Aminoglycoside phosphotransferase</fullName>
    </submittedName>
</protein>
<evidence type="ECO:0000259" key="1">
    <source>
        <dbReference type="Pfam" id="PF01636"/>
    </source>
</evidence>
<dbReference type="Gene3D" id="3.90.1200.10">
    <property type="match status" value="1"/>
</dbReference>
<dbReference type="InterPro" id="IPR052077">
    <property type="entry name" value="CcrZ_PhaseVar_Mediator"/>
</dbReference>
<name>Q0HU41_SHESR</name>
<keyword evidence="2" id="KW-0808">Transferase</keyword>
<organism evidence="2">
    <name type="scientific">Shewanella sp. (strain MR-7)</name>
    <dbReference type="NCBI Taxonomy" id="60481"/>
    <lineage>
        <taxon>Bacteria</taxon>
        <taxon>Pseudomonadati</taxon>
        <taxon>Pseudomonadota</taxon>
        <taxon>Gammaproteobacteria</taxon>
        <taxon>Alteromonadales</taxon>
        <taxon>Shewanellaceae</taxon>
        <taxon>Shewanella</taxon>
    </lineage>
</organism>
<dbReference type="GO" id="GO:0016740">
    <property type="term" value="F:transferase activity"/>
    <property type="evidence" value="ECO:0007669"/>
    <property type="project" value="UniProtKB-KW"/>
</dbReference>
<dbReference type="SUPFAM" id="SSF56112">
    <property type="entry name" value="Protein kinase-like (PK-like)"/>
    <property type="match status" value="2"/>
</dbReference>